<comment type="caution">
    <text evidence="10">The sequence shown here is derived from an EMBL/GenBank/DDBJ whole genome shotgun (WGS) entry which is preliminary data.</text>
</comment>
<dbReference type="Gene3D" id="3.40.50.150">
    <property type="entry name" value="Vaccinia Virus protein VP39"/>
    <property type="match status" value="1"/>
</dbReference>
<comment type="caution">
    <text evidence="7">Lacks conserved residue(s) required for the propagation of feature annotation.</text>
</comment>
<keyword evidence="3 7" id="KW-0489">Methyltransferase</keyword>
<reference evidence="10 11" key="1">
    <citation type="journal article" date="2024" name="Int. J. Mol. Sci.">
        <title>Exploration of Alicyclobacillus spp. Genome in Search of Antibiotic Resistance.</title>
        <authorList>
            <person name="Bucka-Kolendo J."/>
            <person name="Kiousi D.E."/>
            <person name="Dekowska A."/>
            <person name="Mikolajczuk-Szczyrba A."/>
            <person name="Karadedos D.M."/>
            <person name="Michael P."/>
            <person name="Galanis A."/>
            <person name="Sokolowska B."/>
        </authorList>
    </citation>
    <scope>NUCLEOTIDE SEQUENCE [LARGE SCALE GENOMIC DNA]</scope>
    <source>
        <strain evidence="10 11">KKP 3000</strain>
    </source>
</reference>
<evidence type="ECO:0000256" key="3">
    <source>
        <dbReference type="ARBA" id="ARBA00022603"/>
    </source>
</evidence>
<dbReference type="Pfam" id="PF17125">
    <property type="entry name" value="Methyltr_RsmF_N"/>
    <property type="match status" value="1"/>
</dbReference>
<keyword evidence="11" id="KW-1185">Reference proteome</keyword>
<protein>
    <submittedName>
        <fullName evidence="10">NOL1/NOP2/sun family putative RNA methylase</fullName>
    </submittedName>
</protein>
<evidence type="ECO:0000256" key="5">
    <source>
        <dbReference type="ARBA" id="ARBA00022691"/>
    </source>
</evidence>
<dbReference type="InterPro" id="IPR027391">
    <property type="entry name" value="Nol1_Nop2_Fmu_2"/>
</dbReference>
<dbReference type="InterPro" id="IPR011023">
    <property type="entry name" value="Nop2p"/>
</dbReference>
<keyword evidence="5 7" id="KW-0949">S-adenosyl-L-methionine</keyword>
<evidence type="ECO:0000256" key="4">
    <source>
        <dbReference type="ARBA" id="ARBA00022679"/>
    </source>
</evidence>
<feature type="binding site" evidence="7">
    <location>
        <position position="183"/>
    </location>
    <ligand>
        <name>S-adenosyl-L-methionine</name>
        <dbReference type="ChEBI" id="CHEBI:59789"/>
    </ligand>
</feature>
<dbReference type="Gene3D" id="3.30.70.1170">
    <property type="entry name" value="Sun protein, domain 3"/>
    <property type="match status" value="1"/>
</dbReference>
<dbReference type="GO" id="GO:0032259">
    <property type="term" value="P:methylation"/>
    <property type="evidence" value="ECO:0007669"/>
    <property type="project" value="UniProtKB-KW"/>
</dbReference>
<evidence type="ECO:0000256" key="7">
    <source>
        <dbReference type="PROSITE-ProRule" id="PRU01023"/>
    </source>
</evidence>
<dbReference type="SUPFAM" id="SSF53335">
    <property type="entry name" value="S-adenosyl-L-methionine-dependent methyltransferases"/>
    <property type="match status" value="1"/>
</dbReference>
<name>A0ABV5ACQ8_9BACL</name>
<dbReference type="Pfam" id="PF13636">
    <property type="entry name" value="Methyltranf_PUA"/>
    <property type="match status" value="1"/>
</dbReference>
<dbReference type="InterPro" id="IPR018314">
    <property type="entry name" value="RsmB/NOL1/NOP2-like_CS"/>
</dbReference>
<evidence type="ECO:0000256" key="2">
    <source>
        <dbReference type="ARBA" id="ARBA00022490"/>
    </source>
</evidence>
<comment type="similarity">
    <text evidence="1 7">Belongs to the class I-like SAM-binding methyltransferase superfamily. RsmB/NOP family.</text>
</comment>
<dbReference type="PANTHER" id="PTHR22807">
    <property type="entry name" value="NOP2 YEAST -RELATED NOL1/NOP2/FMU SUN DOMAIN-CONTAINING"/>
    <property type="match status" value="1"/>
</dbReference>
<feature type="region of interest" description="Disordered" evidence="8">
    <location>
        <begin position="310"/>
        <end position="341"/>
    </location>
</feature>
<dbReference type="InterPro" id="IPR031341">
    <property type="entry name" value="Methyltr_RsmF_N"/>
</dbReference>
<feature type="domain" description="SAM-dependent MTase RsmB/NOP-type" evidence="9">
    <location>
        <begin position="22"/>
        <end position="305"/>
    </location>
</feature>
<feature type="binding site" evidence="7">
    <location>
        <begin position="115"/>
        <end position="121"/>
    </location>
    <ligand>
        <name>S-adenosyl-L-methionine</name>
        <dbReference type="ChEBI" id="CHEBI:59789"/>
    </ligand>
</feature>
<dbReference type="PROSITE" id="PS51686">
    <property type="entry name" value="SAM_MT_RSMB_NOP"/>
    <property type="match status" value="1"/>
</dbReference>
<evidence type="ECO:0000256" key="1">
    <source>
        <dbReference type="ARBA" id="ARBA00007494"/>
    </source>
</evidence>
<keyword evidence="4 7" id="KW-0808">Transferase</keyword>
<dbReference type="InterPro" id="IPR029063">
    <property type="entry name" value="SAM-dependent_MTases_sf"/>
</dbReference>
<dbReference type="Gene3D" id="2.30.130.60">
    <property type="match status" value="1"/>
</dbReference>
<dbReference type="Pfam" id="PF01189">
    <property type="entry name" value="Methyltr_RsmB-F"/>
    <property type="match status" value="1"/>
</dbReference>
<dbReference type="Proteomes" id="UP001579974">
    <property type="component" value="Unassembled WGS sequence"/>
</dbReference>
<dbReference type="InterPro" id="IPR023267">
    <property type="entry name" value="RCMT"/>
</dbReference>
<keyword evidence="2" id="KW-0963">Cytoplasm</keyword>
<evidence type="ECO:0000256" key="8">
    <source>
        <dbReference type="SAM" id="MobiDB-lite"/>
    </source>
</evidence>
<dbReference type="CDD" id="cd02440">
    <property type="entry name" value="AdoMet_MTases"/>
    <property type="match status" value="1"/>
</dbReference>
<feature type="active site" description="Nucleophile" evidence="7">
    <location>
        <position position="236"/>
    </location>
</feature>
<dbReference type="EMBL" id="JBDXSU010000004">
    <property type="protein sequence ID" value="MFB5190060.1"/>
    <property type="molecule type" value="Genomic_DNA"/>
</dbReference>
<feature type="compositionally biased region" description="Basic and acidic residues" evidence="8">
    <location>
        <begin position="318"/>
        <end position="332"/>
    </location>
</feature>
<feature type="binding site" evidence="7">
    <location>
        <position position="139"/>
    </location>
    <ligand>
        <name>S-adenosyl-L-methionine</name>
        <dbReference type="ChEBI" id="CHEBI:59789"/>
    </ligand>
</feature>
<sequence length="483" mass="53105">MQLPNAFVDMMKPLLGTAWPEFEASYDRTPQRGVRIDRWSVRADDPSRPPILQAVSRHLQGQVPWMPFGFYMDEESVLGKTVYHEAGAFYIQEPSAMAVALAVDPKPGERVLDLCAAPGGKSTAIARLMNNLGRLVANEIHPTRVKILAENLERMGAAAAVTNESPGALAKAWPASFDAILVDAPCSGEGMFRKDPEAAREWSQDAPAACAARQKDILRSAVKMLLPGGRLIYSTCTFNPMENEQIVAWMEDELGLVVEELPNWPLWSPGRPDFADGRIALSKTRRLWPHLAEGEGHFVARLRKPESATTNAYASLDGGRRSRSGRERRGEGRSVGGARGTGTKDWQNWLAEVYECPDNAIKTPILHKDIYFSDELAGLAVDGIRVLRPGTPLARREGNRIEPLHGLALRGLPKHFFNVKPLDEQAAIRYMAGDALANDEGLRGYVAMEHAGLCLGFAKAVPGRVNNLYPKGWRKQGLISLST</sequence>
<evidence type="ECO:0000313" key="11">
    <source>
        <dbReference type="Proteomes" id="UP001579974"/>
    </source>
</evidence>
<dbReference type="InterPro" id="IPR001678">
    <property type="entry name" value="MeTrfase_RsmB-F_NOP2_dom"/>
</dbReference>
<gene>
    <name evidence="10" type="ORF">KKP3000_003453</name>
</gene>
<organism evidence="10 11">
    <name type="scientific">Alicyclobacillus fastidiosus</name>
    <dbReference type="NCBI Taxonomy" id="392011"/>
    <lineage>
        <taxon>Bacteria</taxon>
        <taxon>Bacillati</taxon>
        <taxon>Bacillota</taxon>
        <taxon>Bacilli</taxon>
        <taxon>Bacillales</taxon>
        <taxon>Alicyclobacillaceae</taxon>
        <taxon>Alicyclobacillus</taxon>
    </lineage>
</organism>
<dbReference type="PROSITE" id="PS01153">
    <property type="entry name" value="NOL1_NOP2_SUN"/>
    <property type="match status" value="1"/>
</dbReference>
<accession>A0ABV5ACQ8</accession>
<dbReference type="PANTHER" id="PTHR22807:SF30">
    <property type="entry name" value="28S RRNA (CYTOSINE(4447)-C(5))-METHYLTRANSFERASE-RELATED"/>
    <property type="match status" value="1"/>
</dbReference>
<evidence type="ECO:0000256" key="6">
    <source>
        <dbReference type="ARBA" id="ARBA00022884"/>
    </source>
</evidence>
<dbReference type="NCBIfam" id="TIGR00446">
    <property type="entry name" value="nop2p"/>
    <property type="match status" value="1"/>
</dbReference>
<evidence type="ECO:0000313" key="10">
    <source>
        <dbReference type="EMBL" id="MFB5190060.1"/>
    </source>
</evidence>
<dbReference type="GO" id="GO:0008168">
    <property type="term" value="F:methyltransferase activity"/>
    <property type="evidence" value="ECO:0007669"/>
    <property type="project" value="UniProtKB-KW"/>
</dbReference>
<keyword evidence="6 7" id="KW-0694">RNA-binding</keyword>
<dbReference type="InterPro" id="IPR049560">
    <property type="entry name" value="MeTrfase_RsmB-F_NOP2_cat"/>
</dbReference>
<proteinExistence type="inferred from homology"/>
<dbReference type="RefSeq" id="WP_275476152.1">
    <property type="nucleotide sequence ID" value="NZ_CP162940.1"/>
</dbReference>
<evidence type="ECO:0000259" key="9">
    <source>
        <dbReference type="PROSITE" id="PS51686"/>
    </source>
</evidence>
<dbReference type="PRINTS" id="PR02008">
    <property type="entry name" value="RCMTFAMILY"/>
</dbReference>